<reference evidence="16" key="2">
    <citation type="journal article" date="2007" name="PLoS Biol.">
        <title>Survey sequencing and comparative analysis of the elephant shark (Callorhinchus milii) genome.</title>
        <authorList>
            <person name="Venkatesh B."/>
            <person name="Kirkness E.F."/>
            <person name="Loh Y.H."/>
            <person name="Halpern A.L."/>
            <person name="Lee A.P."/>
            <person name="Johnson J."/>
            <person name="Dandona N."/>
            <person name="Viswanathan L.D."/>
            <person name="Tay A."/>
            <person name="Venter J.C."/>
            <person name="Strausberg R.L."/>
            <person name="Brenner S."/>
        </authorList>
    </citation>
    <scope>NUCLEOTIDE SEQUENCE [LARGE SCALE GENOMIC DNA]</scope>
</reference>
<evidence type="ECO:0000256" key="9">
    <source>
        <dbReference type="ARBA" id="ARBA00023136"/>
    </source>
</evidence>
<dbReference type="InterPro" id="IPR019316">
    <property type="entry name" value="G8_domain"/>
</dbReference>
<keyword evidence="16" id="KW-1185">Reference proteome</keyword>
<feature type="transmembrane region" description="Helical" evidence="13">
    <location>
        <begin position="86"/>
        <end position="106"/>
    </location>
</feature>
<comment type="catalytic activity">
    <reaction evidence="1">
        <text>Random hydrolysis of (1-&gt;4)-linkages between N-acetyl-beta-D-glucosamine and D-glucuronate residues in hyaluronate.</text>
        <dbReference type="EC" id="3.2.1.35"/>
    </reaction>
</comment>
<dbReference type="EC" id="3.2.1.35" evidence="4"/>
<reference evidence="15" key="4">
    <citation type="submission" date="2025-08" db="UniProtKB">
        <authorList>
            <consortium name="Ensembl"/>
        </authorList>
    </citation>
    <scope>IDENTIFICATION</scope>
</reference>
<evidence type="ECO:0000313" key="16">
    <source>
        <dbReference type="Proteomes" id="UP000314986"/>
    </source>
</evidence>
<dbReference type="Pfam" id="PF15711">
    <property type="entry name" value="ILEI"/>
    <property type="match status" value="2"/>
</dbReference>
<dbReference type="SMART" id="SM01225">
    <property type="entry name" value="G8"/>
    <property type="match status" value="1"/>
</dbReference>
<evidence type="ECO:0000256" key="7">
    <source>
        <dbReference type="ARBA" id="ARBA00022737"/>
    </source>
</evidence>
<evidence type="ECO:0000256" key="5">
    <source>
        <dbReference type="ARBA" id="ARBA00022475"/>
    </source>
</evidence>
<dbReference type="Ensembl" id="ENSCMIT00000025649.1">
    <property type="protein sequence ID" value="ENSCMIP00000025236.1"/>
    <property type="gene ID" value="ENSCMIG00000010805.1"/>
</dbReference>
<dbReference type="Proteomes" id="UP000314986">
    <property type="component" value="Unassembled WGS sequence"/>
</dbReference>
<evidence type="ECO:0000256" key="10">
    <source>
        <dbReference type="ARBA" id="ARBA00023180"/>
    </source>
</evidence>
<evidence type="ECO:0000256" key="11">
    <source>
        <dbReference type="ARBA" id="ARBA00023295"/>
    </source>
</evidence>
<reference evidence="16" key="1">
    <citation type="journal article" date="2006" name="Science">
        <title>Ancient noncoding elements conserved in the human genome.</title>
        <authorList>
            <person name="Venkatesh B."/>
            <person name="Kirkness E.F."/>
            <person name="Loh Y.H."/>
            <person name="Halpern A.L."/>
            <person name="Lee A.P."/>
            <person name="Johnson J."/>
            <person name="Dandona N."/>
            <person name="Viswanathan L.D."/>
            <person name="Tay A."/>
            <person name="Venter J.C."/>
            <person name="Strausberg R.L."/>
            <person name="Brenner S."/>
        </authorList>
    </citation>
    <scope>NUCLEOTIDE SEQUENCE [LARGE SCALE GENOMIC DNA]</scope>
</reference>
<evidence type="ECO:0000256" key="2">
    <source>
        <dbReference type="ARBA" id="ARBA00004236"/>
    </source>
</evidence>
<evidence type="ECO:0000256" key="3">
    <source>
        <dbReference type="ARBA" id="ARBA00007586"/>
    </source>
</evidence>
<feature type="compositionally biased region" description="Polar residues" evidence="12">
    <location>
        <begin position="16"/>
        <end position="28"/>
    </location>
</feature>
<reference evidence="15" key="5">
    <citation type="submission" date="2025-09" db="UniProtKB">
        <authorList>
            <consortium name="Ensembl"/>
        </authorList>
    </citation>
    <scope>IDENTIFICATION</scope>
</reference>
<keyword evidence="8" id="KW-0378">Hydrolase</keyword>
<organism evidence="15 16">
    <name type="scientific">Callorhinchus milii</name>
    <name type="common">Ghost shark</name>
    <dbReference type="NCBI Taxonomy" id="7868"/>
    <lineage>
        <taxon>Eukaryota</taxon>
        <taxon>Metazoa</taxon>
        <taxon>Chordata</taxon>
        <taxon>Craniata</taxon>
        <taxon>Vertebrata</taxon>
        <taxon>Chondrichthyes</taxon>
        <taxon>Holocephali</taxon>
        <taxon>Chimaeriformes</taxon>
        <taxon>Callorhinchidae</taxon>
        <taxon>Callorhinchus</taxon>
    </lineage>
</organism>
<evidence type="ECO:0000256" key="13">
    <source>
        <dbReference type="SAM" id="Phobius"/>
    </source>
</evidence>
<dbReference type="InterPro" id="IPR039473">
    <property type="entry name" value="TMEM2_PANDER-like"/>
</dbReference>
<keyword evidence="13" id="KW-1133">Transmembrane helix</keyword>
<keyword evidence="5" id="KW-1003">Cell membrane</keyword>
<evidence type="ECO:0000256" key="8">
    <source>
        <dbReference type="ARBA" id="ARBA00022801"/>
    </source>
</evidence>
<evidence type="ECO:0000256" key="12">
    <source>
        <dbReference type="SAM" id="MobiDB-lite"/>
    </source>
</evidence>
<evidence type="ECO:0000256" key="4">
    <source>
        <dbReference type="ARBA" id="ARBA00012774"/>
    </source>
</evidence>
<dbReference type="SUPFAM" id="SSF51126">
    <property type="entry name" value="Pectin lyase-like"/>
    <property type="match status" value="1"/>
</dbReference>
<dbReference type="GO" id="GO:0004415">
    <property type="term" value="F:hyalurononglucosaminidase activity"/>
    <property type="evidence" value="ECO:0007669"/>
    <property type="project" value="UniProtKB-EC"/>
</dbReference>
<dbReference type="InterPro" id="IPR011050">
    <property type="entry name" value="Pectin_lyase_fold/virulence"/>
</dbReference>
<evidence type="ECO:0000313" key="15">
    <source>
        <dbReference type="Ensembl" id="ENSCMIP00000025236.1"/>
    </source>
</evidence>
<dbReference type="Pfam" id="PF24605">
    <property type="entry name" value="CEMIP_X"/>
    <property type="match status" value="1"/>
</dbReference>
<keyword evidence="9 13" id="KW-0472">Membrane</keyword>
<dbReference type="InterPro" id="IPR039477">
    <property type="entry name" value="ILEI/PANDER_dom"/>
</dbReference>
<keyword evidence="10" id="KW-0325">Glycoprotein</keyword>
<feature type="region of interest" description="Disordered" evidence="12">
    <location>
        <begin position="1"/>
        <end position="55"/>
    </location>
</feature>
<evidence type="ECO:0000256" key="1">
    <source>
        <dbReference type="ARBA" id="ARBA00000251"/>
    </source>
</evidence>
<keyword evidence="7" id="KW-0677">Repeat</keyword>
<dbReference type="GO" id="GO:0005886">
    <property type="term" value="C:plasma membrane"/>
    <property type="evidence" value="ECO:0007669"/>
    <property type="project" value="UniProtKB-SubCell"/>
</dbReference>
<keyword evidence="13" id="KW-0812">Transmembrane</keyword>
<sequence length="1386" mass="154745">MQPVRNAPGRPPAFIQASNGTRSHSSSYVPGKVVPVRPAPPPRMTMASHAEWSNSKPDNPAIFVFRGNQQHSESEDTRRKIHRNSFICVGSFLTVLILIIICTLATHSGQYIPDQNCPDQNFALRNWNPGHNAQRRVVIRKGQHFRLDSSATVHCITIQDGGSLVFADSVDGSKNISLKSRYILLKDGGALHIGAEKCLYKSRATITLYGRSDEDEEVPEFGKKFLGVDAGGILEMHGTKKLSWTLLTKTLPASGLIFGSSLYTPPNRGLNVYVVDQDTGQVLAKENFDTYEEVRESKRLEAFLKSQETGRIIAIAVKDSAAKNLHPQTKKFIQELLGSNYVQVLSYRQAWALVSVIHGGNRSCNEAVRNYENHDTGGKAVARKEFFTVDGVKFVVSASSEWENGLPISDFRVEVSDGIVLDLLDEVEGWREDDKIVIASTDYSMYQAEEFTLLACPECSSRQVKVKEQPKFIHIGEIMNGVDMRAEVGILTRNIVIEGEMEGSCYSNNQCQFFKQDTFGGHLKVLRNFTSVHVSNVELTRMGQQVLGSYPVHFHRCGDVDEVGGYRSPTYLNSLAIHHCFSRCVAVHTTNGLLIKDTIGYDTMGHCFFLEDGIEERNILYHNLGLLTKPGTILPTDRDQFFCTEILDKVYGKYIPVPAADCKAVSTFWIANPNNHLINNAAAGSQDTGIWYLFHKVPTGDSHGLYPENKAELTPLGTFYNNRVHSNFKAGLFIDKGVKTTNASADDPREYLCLDNSARFRPHQDADPQKPRVAALIDRLIAFKNNDHGAWVRGGDIVFQDSGFSDNGVGLTFASDGSFPKDDGSTQEISESLFVGESKNRGSPGGQNKYWGAGGVDGIGRTLPRNKTFPIRGFQIYDGPVHVTKTTFQNFVKMPDRFTSAVGFSLKNPWQLTPKNSLSLVAFDINVSLNVFFCKAGPWFEDCDLDGDKNAVFHDVDGSVTGYRDTYVSRLDNYLVRHPDCKEVTSYNGSICSGKYAQVYVQTWRPQNLTMTIVRDEYPANPMTLRGINQRADFQQYQPVVMLQKGYTIHWNGRAPEETFLYLINFDKKDWIQVGLCYPRSSTFQVMADIYQRQNSSAHSVEDYGAVSTLKELQEKPSERKYYFDNSTGLLFLTLQARQAREGHSYCSVQGCERIKISATMRSQEQSNCRSRAYPKYSQPPKAIIPMPAPISKQCENCGASKLVFTSDPHNTYLHVQIHSLSEDEIQQGNKSSIYVNGTSLPFQTQGFFLVTVDACSGKVTKRTNFTKADATMVKYLRTGISHRSIVLMCSRGTLSGDIDSISEALVPLGTAKPAQLHKKGFIAFFGYKGESKHSWTRLHSSTAGQGLGHLEKYIPLQLEEYGCTKVKKPQRKDRELYTKLYGLAV</sequence>
<dbReference type="Pfam" id="PF24606">
    <property type="entry name" value="CEMIP_beta-hel"/>
    <property type="match status" value="1"/>
</dbReference>
<evidence type="ECO:0000259" key="14">
    <source>
        <dbReference type="PROSITE" id="PS51484"/>
    </source>
</evidence>
<proteinExistence type="inferred from homology"/>
<comment type="subcellular location">
    <subcellularLocation>
        <location evidence="2">Cell membrane</location>
    </subcellularLocation>
</comment>
<comment type="similarity">
    <text evidence="3">Belongs to the CEMIP family.</text>
</comment>
<feature type="domain" description="G8" evidence="14">
    <location>
        <begin position="125"/>
        <end position="249"/>
    </location>
</feature>
<dbReference type="PANTHER" id="PTHR15535:SF26">
    <property type="entry name" value="CELL SURFACE HYALURONIDASE"/>
    <property type="match status" value="1"/>
</dbReference>
<dbReference type="PROSITE" id="PS51484">
    <property type="entry name" value="G8"/>
    <property type="match status" value="1"/>
</dbReference>
<dbReference type="GO" id="GO:0030246">
    <property type="term" value="F:carbohydrate binding"/>
    <property type="evidence" value="ECO:0007669"/>
    <property type="project" value="UniProtKB-KW"/>
</dbReference>
<reference evidence="16" key="3">
    <citation type="journal article" date="2014" name="Nature">
        <title>Elephant shark genome provides unique insights into gnathostome evolution.</title>
        <authorList>
            <consortium name="International Elephant Shark Genome Sequencing Consortium"/>
            <person name="Venkatesh B."/>
            <person name="Lee A.P."/>
            <person name="Ravi V."/>
            <person name="Maurya A.K."/>
            <person name="Lian M.M."/>
            <person name="Swann J.B."/>
            <person name="Ohta Y."/>
            <person name="Flajnik M.F."/>
            <person name="Sutoh Y."/>
            <person name="Kasahara M."/>
            <person name="Hoon S."/>
            <person name="Gangu V."/>
            <person name="Roy S.W."/>
            <person name="Irimia M."/>
            <person name="Korzh V."/>
            <person name="Kondrychyn I."/>
            <person name="Lim Z.W."/>
            <person name="Tay B.H."/>
            <person name="Tohari S."/>
            <person name="Kong K.W."/>
            <person name="Ho S."/>
            <person name="Lorente-Galdos B."/>
            <person name="Quilez J."/>
            <person name="Marques-Bonet T."/>
            <person name="Raney B.J."/>
            <person name="Ingham P.W."/>
            <person name="Tay A."/>
            <person name="Hillier L.W."/>
            <person name="Minx P."/>
            <person name="Boehm T."/>
            <person name="Wilson R.K."/>
            <person name="Brenner S."/>
            <person name="Warren W.C."/>
        </authorList>
    </citation>
    <scope>NUCLEOTIDE SEQUENCE [LARGE SCALE GENOMIC DNA]</scope>
</reference>
<dbReference type="PANTHER" id="PTHR15535">
    <property type="entry name" value="TRANSMEMBRANE PROTEIN 2-RELATED"/>
    <property type="match status" value="1"/>
</dbReference>
<dbReference type="InterPro" id="IPR052252">
    <property type="entry name" value="CEMIP/CEMIP2"/>
</dbReference>
<evidence type="ECO:0000256" key="6">
    <source>
        <dbReference type="ARBA" id="ARBA00022734"/>
    </source>
</evidence>
<keyword evidence="6" id="KW-0430">Lectin</keyword>
<dbReference type="GeneTree" id="ENSGT00940000153636"/>
<dbReference type="InterPro" id="IPR055401">
    <property type="entry name" value="CEMIP_beta-hel_dom"/>
</dbReference>
<dbReference type="PROSITE" id="PS52031">
    <property type="entry name" value="GG_LECTIN"/>
    <property type="match status" value="2"/>
</dbReference>
<keyword evidence="11" id="KW-0326">Glycosidase</keyword>
<dbReference type="OMA" id="DYGCPRA"/>
<dbReference type="Pfam" id="PF10162">
    <property type="entry name" value="G8"/>
    <property type="match status" value="1"/>
</dbReference>
<accession>A0A4W3ICM4</accession>
<dbReference type="InParanoid" id="A0A4W3ICM4"/>
<dbReference type="CDD" id="cd13938">
    <property type="entry name" value="PANDER_like_TMEM2"/>
    <property type="match status" value="1"/>
</dbReference>
<dbReference type="InterPro" id="IPR055400">
    <property type="entry name" value="CEMIP_X"/>
</dbReference>
<gene>
    <name evidence="15" type="primary">cemip2</name>
</gene>
<name>A0A4W3ICM4_CALMI</name>
<protein>
    <recommendedName>
        <fullName evidence="4">hyaluronoglucosaminidase</fullName>
        <ecNumber evidence="4">3.2.1.35</ecNumber>
    </recommendedName>
</protein>